<dbReference type="AlphaFoldDB" id="A0A9W6UF70"/>
<evidence type="ECO:0000313" key="3">
    <source>
        <dbReference type="EMBL" id="GMF31328.1"/>
    </source>
</evidence>
<feature type="region of interest" description="Disordered" evidence="1">
    <location>
        <begin position="1"/>
        <end position="45"/>
    </location>
</feature>
<protein>
    <submittedName>
        <fullName evidence="3">Unnamed protein product</fullName>
    </submittedName>
</protein>
<evidence type="ECO:0000256" key="1">
    <source>
        <dbReference type="SAM" id="MobiDB-lite"/>
    </source>
</evidence>
<comment type="caution">
    <text evidence="3">The sequence shown here is derived from an EMBL/GenBank/DDBJ whole genome shotgun (WGS) entry which is preliminary data.</text>
</comment>
<keyword evidence="2" id="KW-0812">Transmembrane</keyword>
<keyword evidence="4" id="KW-1185">Reference proteome</keyword>
<feature type="compositionally biased region" description="Basic and acidic residues" evidence="1">
    <location>
        <begin position="340"/>
        <end position="354"/>
    </location>
</feature>
<accession>A0A9W6UF70</accession>
<dbReference type="EMBL" id="BSXT01000628">
    <property type="protein sequence ID" value="GMF31328.1"/>
    <property type="molecule type" value="Genomic_DNA"/>
</dbReference>
<feature type="compositionally biased region" description="Basic and acidic residues" evidence="1">
    <location>
        <begin position="315"/>
        <end position="331"/>
    </location>
</feature>
<reference evidence="3" key="1">
    <citation type="submission" date="2023-04" db="EMBL/GenBank/DDBJ databases">
        <title>Phytophthora fragariaefolia NBRC 109709.</title>
        <authorList>
            <person name="Ichikawa N."/>
            <person name="Sato H."/>
            <person name="Tonouchi N."/>
        </authorList>
    </citation>
    <scope>NUCLEOTIDE SEQUENCE</scope>
    <source>
        <strain evidence="3">NBRC 109709</strain>
    </source>
</reference>
<sequence length="354" mass="38277">MDTSTSTSDTSSSSESVAASAQSSAAHDSSNATSVGDVEKSVSSNAGDSCTWYDDGQCSRPRTCRDCLNVLLSSDECAVDPSGTCVSMSQYESYLANRYYYTPMQRYFPSSQYTYCSANDSVCATCSEQWNVNFESTGSAGMSSYCTGTDGCVCIADCQLPDWEDTVINNQCSASASEDGGSSGSSMATRITVSIFVGVAVAVMLAFATWGVRRFVDRWQREPGGKRASLILAMFWTTRRNSQVVVCLCAVIRRETWTRPRPPPTGPQLTLTGWKSLRQNLIDTENGFVNSNDAVTLQPSADNSSFTPATTEAGPEIRTEADPEIRVEQGEGFRPASPGELERRAHETAQRTPL</sequence>
<dbReference type="OrthoDB" id="117406at2759"/>
<proteinExistence type="predicted"/>
<feature type="compositionally biased region" description="Polar residues" evidence="1">
    <location>
        <begin position="298"/>
        <end position="310"/>
    </location>
</feature>
<name>A0A9W6UF70_9STRA</name>
<keyword evidence="2" id="KW-0472">Membrane</keyword>
<feature type="compositionally biased region" description="Low complexity" evidence="1">
    <location>
        <begin position="1"/>
        <end position="32"/>
    </location>
</feature>
<dbReference type="Proteomes" id="UP001165121">
    <property type="component" value="Unassembled WGS sequence"/>
</dbReference>
<gene>
    <name evidence="3" type="ORF">Pfra01_000715400</name>
</gene>
<evidence type="ECO:0000313" key="4">
    <source>
        <dbReference type="Proteomes" id="UP001165121"/>
    </source>
</evidence>
<feature type="region of interest" description="Disordered" evidence="1">
    <location>
        <begin position="298"/>
        <end position="354"/>
    </location>
</feature>
<evidence type="ECO:0000256" key="2">
    <source>
        <dbReference type="SAM" id="Phobius"/>
    </source>
</evidence>
<organism evidence="3 4">
    <name type="scientific">Phytophthora fragariaefolia</name>
    <dbReference type="NCBI Taxonomy" id="1490495"/>
    <lineage>
        <taxon>Eukaryota</taxon>
        <taxon>Sar</taxon>
        <taxon>Stramenopiles</taxon>
        <taxon>Oomycota</taxon>
        <taxon>Peronosporomycetes</taxon>
        <taxon>Peronosporales</taxon>
        <taxon>Peronosporaceae</taxon>
        <taxon>Phytophthora</taxon>
    </lineage>
</organism>
<keyword evidence="2" id="KW-1133">Transmembrane helix</keyword>
<feature type="transmembrane region" description="Helical" evidence="2">
    <location>
        <begin position="191"/>
        <end position="212"/>
    </location>
</feature>